<dbReference type="PROSITE" id="PS51462">
    <property type="entry name" value="NUDIX"/>
    <property type="match status" value="1"/>
</dbReference>
<dbReference type="Pfam" id="PF00293">
    <property type="entry name" value="NUDIX"/>
    <property type="match status" value="1"/>
</dbReference>
<dbReference type="GO" id="GO:0016787">
    <property type="term" value="F:hydrolase activity"/>
    <property type="evidence" value="ECO:0007669"/>
    <property type="project" value="UniProtKB-KW"/>
</dbReference>
<organism evidence="2 3">
    <name type="scientific">Pseudochryseolinea flava</name>
    <dbReference type="NCBI Taxonomy" id="2059302"/>
    <lineage>
        <taxon>Bacteria</taxon>
        <taxon>Pseudomonadati</taxon>
        <taxon>Bacteroidota</taxon>
        <taxon>Cytophagia</taxon>
        <taxon>Cytophagales</taxon>
        <taxon>Fulvivirgaceae</taxon>
        <taxon>Pseudochryseolinea</taxon>
    </lineage>
</organism>
<dbReference type="InterPro" id="IPR036388">
    <property type="entry name" value="WH-like_DNA-bd_sf"/>
</dbReference>
<dbReference type="OrthoDB" id="9786141at2"/>
<comment type="caution">
    <text evidence="2">The sequence shown here is derived from an EMBL/GenBank/DDBJ whole genome shotgun (WGS) entry which is preliminary data.</text>
</comment>
<gene>
    <name evidence="2" type="ORF">DQQ10_14130</name>
</gene>
<dbReference type="InterPro" id="IPR054105">
    <property type="entry name" value="WHD_NrtR"/>
</dbReference>
<dbReference type="SUPFAM" id="SSF46785">
    <property type="entry name" value="Winged helix' DNA-binding domain"/>
    <property type="match status" value="1"/>
</dbReference>
<dbReference type="CDD" id="cd18873">
    <property type="entry name" value="NUDIX_NadM_like"/>
    <property type="match status" value="1"/>
</dbReference>
<protein>
    <submittedName>
        <fullName evidence="2">NUDIX hydrolase</fullName>
    </submittedName>
</protein>
<accession>A0A364Y442</accession>
<dbReference type="EMBL" id="QMFY01000006">
    <property type="protein sequence ID" value="RAW00779.1"/>
    <property type="molecule type" value="Genomic_DNA"/>
</dbReference>
<dbReference type="PANTHER" id="PTHR43736">
    <property type="entry name" value="ADP-RIBOSE PYROPHOSPHATASE"/>
    <property type="match status" value="1"/>
</dbReference>
<dbReference type="Proteomes" id="UP000251889">
    <property type="component" value="Unassembled WGS sequence"/>
</dbReference>
<dbReference type="PANTHER" id="PTHR43736:SF4">
    <property type="entry name" value="SLR1690 PROTEIN"/>
    <property type="match status" value="1"/>
</dbReference>
<proteinExistence type="predicted"/>
<evidence type="ECO:0000313" key="3">
    <source>
        <dbReference type="Proteomes" id="UP000251889"/>
    </source>
</evidence>
<dbReference type="AlphaFoldDB" id="A0A364Y442"/>
<dbReference type="Gene3D" id="3.90.79.10">
    <property type="entry name" value="Nucleoside Triphosphate Pyrophosphohydrolase"/>
    <property type="match status" value="1"/>
</dbReference>
<sequence length="251" mass="29655">MKKIRDFQEFVSKGERLYLRHLSVDCVIFGFHDDSLKVLLLKWKDGGHWCLPGGFVKKNEAVDDSATRILKDRTGLDDIFLQQFHAFGDPFRDRNKELLSIQGKSGKWLMERFITIGYYALVEYSKVSPQPDWLSEECKWVDIHKLPKLIYDHQDIVRKALAELRRSLNDHPIGYNLLPEKFTMPELQRLYETVLDKTLDRRNFQKKMLSLKILERLKERKTGGAHKAPYLYRFDKKKYAKAVKQGLRFGF</sequence>
<feature type="domain" description="Nudix hydrolase" evidence="1">
    <location>
        <begin position="19"/>
        <end position="163"/>
    </location>
</feature>
<dbReference type="Gene3D" id="1.10.10.10">
    <property type="entry name" value="Winged helix-like DNA-binding domain superfamily/Winged helix DNA-binding domain"/>
    <property type="match status" value="1"/>
</dbReference>
<reference evidence="2 3" key="1">
    <citation type="submission" date="2018-06" db="EMBL/GenBank/DDBJ databases">
        <title>Chryseolinea flavus sp. nov., a member of the phylum Bacteroidetes isolated from soil.</title>
        <authorList>
            <person name="Li Y."/>
            <person name="Wang J."/>
        </authorList>
    </citation>
    <scope>NUCLEOTIDE SEQUENCE [LARGE SCALE GENOMIC DNA]</scope>
    <source>
        <strain evidence="2 3">SDU1-6</strain>
    </source>
</reference>
<dbReference type="InterPro" id="IPR000086">
    <property type="entry name" value="NUDIX_hydrolase_dom"/>
</dbReference>
<dbReference type="InterPro" id="IPR036390">
    <property type="entry name" value="WH_DNA-bd_sf"/>
</dbReference>
<evidence type="ECO:0000313" key="2">
    <source>
        <dbReference type="EMBL" id="RAW00779.1"/>
    </source>
</evidence>
<keyword evidence="3" id="KW-1185">Reference proteome</keyword>
<evidence type="ECO:0000259" key="1">
    <source>
        <dbReference type="PROSITE" id="PS51462"/>
    </source>
</evidence>
<dbReference type="InterPro" id="IPR015797">
    <property type="entry name" value="NUDIX_hydrolase-like_dom_sf"/>
</dbReference>
<dbReference type="SUPFAM" id="SSF55811">
    <property type="entry name" value="Nudix"/>
    <property type="match status" value="1"/>
</dbReference>
<keyword evidence="2" id="KW-0378">Hydrolase</keyword>
<dbReference type="Pfam" id="PF21906">
    <property type="entry name" value="WHD_NrtR"/>
    <property type="match status" value="1"/>
</dbReference>
<name>A0A364Y442_9BACT</name>